<dbReference type="EMBL" id="MCOG01000220">
    <property type="protein sequence ID" value="ORY24604.1"/>
    <property type="molecule type" value="Genomic_DNA"/>
</dbReference>
<evidence type="ECO:0000256" key="3">
    <source>
        <dbReference type="ARBA" id="ARBA00010883"/>
    </source>
</evidence>
<sequence length="442" mass="52066">MTEFTSLEWDNTFGFTPNDDDRNEDDSKIEFEEHQKFVSYSVPSADKLQIEVCDPKKENDKAKANFFISYLVKSRTTLENYENKENQVRHRYTDFINLNNALLSKYPSCIIPPLPEKKVIESFITGDRFSEEFTEKRRNLLEIYMKRIARHPEIQNSDILKNFLENTDMSSIEQARSDNNTVLDGISDSLVNGFSKLKSKKEEFIKAQEKVERLEVNLQHVEKLHNNIIKQERSIGNHMKEFADAAEKFGETDPNLENIINEFSNTLRNVSQNISEKVNKEENVYVGNIKGYINYCQSYKDTLKARDQKQMDYEDLSGRLKSYNDELNKYENNPALISSGITSFVSRKYDEMKGTDPKLRREEKMAKLQKKIEELTPAVEQSSRDTKKFDEDITKEIEYFDKFQIVDFRKYLNDYIDIQMESYQKNKELWDDLIKKFESTTV</sequence>
<dbReference type="InterPro" id="IPR001683">
    <property type="entry name" value="PX_dom"/>
</dbReference>
<dbReference type="AlphaFoldDB" id="A0A1Y2AQ51"/>
<dbReference type="InterPro" id="IPR036871">
    <property type="entry name" value="PX_dom_sf"/>
</dbReference>
<dbReference type="PANTHER" id="PTHR45949">
    <property type="entry name" value="SORTING NEXIN-4"/>
    <property type="match status" value="1"/>
</dbReference>
<proteinExistence type="inferred from homology"/>
<dbReference type="GO" id="GO:0035091">
    <property type="term" value="F:phosphatidylinositol binding"/>
    <property type="evidence" value="ECO:0007669"/>
    <property type="project" value="InterPro"/>
</dbReference>
<comment type="caution">
    <text evidence="13">The sequence shown here is derived from an EMBL/GenBank/DDBJ whole genome shotgun (WGS) entry which is preliminary data.</text>
</comment>
<dbReference type="Pfam" id="PF09325">
    <property type="entry name" value="Vps5"/>
    <property type="match status" value="2"/>
</dbReference>
<dbReference type="InterPro" id="IPR015404">
    <property type="entry name" value="Vps5_C"/>
</dbReference>
<dbReference type="GO" id="GO:0032456">
    <property type="term" value="P:endocytic recycling"/>
    <property type="evidence" value="ECO:0007669"/>
    <property type="project" value="TreeGrafter"/>
</dbReference>
<feature type="coiled-coil region" evidence="10">
    <location>
        <begin position="197"/>
        <end position="231"/>
    </location>
</feature>
<keyword evidence="6" id="KW-0446">Lipid-binding</keyword>
<dbReference type="PROSITE" id="PS50195">
    <property type="entry name" value="PX"/>
    <property type="match status" value="1"/>
</dbReference>
<keyword evidence="10" id="KW-0175">Coiled coil</keyword>
<evidence type="ECO:0000313" key="13">
    <source>
        <dbReference type="EMBL" id="ORY24604.1"/>
    </source>
</evidence>
<keyword evidence="4" id="KW-0813">Transport</keyword>
<evidence type="ECO:0000256" key="2">
    <source>
        <dbReference type="ARBA" id="ARBA00004496"/>
    </source>
</evidence>
<dbReference type="Gene3D" id="3.30.1520.10">
    <property type="entry name" value="Phox-like domain"/>
    <property type="match status" value="1"/>
</dbReference>
<dbReference type="InterPro" id="IPR027267">
    <property type="entry name" value="AH/BAR_dom_sf"/>
</dbReference>
<evidence type="ECO:0000256" key="7">
    <source>
        <dbReference type="ARBA" id="ARBA00023136"/>
    </source>
</evidence>
<evidence type="ECO:0000256" key="6">
    <source>
        <dbReference type="ARBA" id="ARBA00023121"/>
    </source>
</evidence>
<dbReference type="GO" id="GO:0000407">
    <property type="term" value="C:phagophore assembly site"/>
    <property type="evidence" value="ECO:0007669"/>
    <property type="project" value="TreeGrafter"/>
</dbReference>
<evidence type="ECO:0000256" key="9">
    <source>
        <dbReference type="ARBA" id="ARBA00041273"/>
    </source>
</evidence>
<comment type="similarity">
    <text evidence="3">Belongs to the sorting nexin family.</text>
</comment>
<keyword evidence="7" id="KW-0472">Membrane</keyword>
<dbReference type="GO" id="GO:0034727">
    <property type="term" value="P:piecemeal microautophagy of the nucleus"/>
    <property type="evidence" value="ECO:0007669"/>
    <property type="project" value="TreeGrafter"/>
</dbReference>
<evidence type="ECO:0000313" key="14">
    <source>
        <dbReference type="Proteomes" id="UP000193920"/>
    </source>
</evidence>
<organism evidence="13 14">
    <name type="scientific">Neocallimastix californiae</name>
    <dbReference type="NCBI Taxonomy" id="1754190"/>
    <lineage>
        <taxon>Eukaryota</taxon>
        <taxon>Fungi</taxon>
        <taxon>Fungi incertae sedis</taxon>
        <taxon>Chytridiomycota</taxon>
        <taxon>Chytridiomycota incertae sedis</taxon>
        <taxon>Neocallimastigomycetes</taxon>
        <taxon>Neocallimastigales</taxon>
        <taxon>Neocallimastigaceae</taxon>
        <taxon>Neocallimastix</taxon>
    </lineage>
</organism>
<evidence type="ECO:0000256" key="11">
    <source>
        <dbReference type="SAM" id="MobiDB-lite"/>
    </source>
</evidence>
<evidence type="ECO:0000256" key="4">
    <source>
        <dbReference type="ARBA" id="ARBA00022448"/>
    </source>
</evidence>
<evidence type="ECO:0000256" key="1">
    <source>
        <dbReference type="ARBA" id="ARBA00004184"/>
    </source>
</evidence>
<dbReference type="GO" id="GO:0000422">
    <property type="term" value="P:autophagy of mitochondrion"/>
    <property type="evidence" value="ECO:0007669"/>
    <property type="project" value="TreeGrafter"/>
</dbReference>
<feature type="compositionally biased region" description="Polar residues" evidence="11">
    <location>
        <begin position="1"/>
        <end position="15"/>
    </location>
</feature>
<feature type="domain" description="PX" evidence="12">
    <location>
        <begin position="48"/>
        <end position="171"/>
    </location>
</feature>
<evidence type="ECO:0000259" key="12">
    <source>
        <dbReference type="PROSITE" id="PS50195"/>
    </source>
</evidence>
<dbReference type="Pfam" id="PF00787">
    <property type="entry name" value="PX"/>
    <property type="match status" value="1"/>
</dbReference>
<protein>
    <recommendedName>
        <fullName evidence="8">Sorting nexin-4</fullName>
    </recommendedName>
    <alternativeName>
        <fullName evidence="9">Autophagy-related protein 24</fullName>
    </alternativeName>
</protein>
<reference evidence="13 14" key="1">
    <citation type="submission" date="2016-08" db="EMBL/GenBank/DDBJ databases">
        <title>A Parts List for Fungal Cellulosomes Revealed by Comparative Genomics.</title>
        <authorList>
            <consortium name="DOE Joint Genome Institute"/>
            <person name="Haitjema C.H."/>
            <person name="Gilmore S.P."/>
            <person name="Henske J.K."/>
            <person name="Solomon K.V."/>
            <person name="De Groot R."/>
            <person name="Kuo A."/>
            <person name="Mondo S.J."/>
            <person name="Salamov A.A."/>
            <person name="Labutti K."/>
            <person name="Zhao Z."/>
            <person name="Chiniquy J."/>
            <person name="Barry K."/>
            <person name="Brewer H.M."/>
            <person name="Purvine S.O."/>
            <person name="Wright A.T."/>
            <person name="Boxma B."/>
            <person name="Van Alen T."/>
            <person name="Hackstein J.H."/>
            <person name="Baker S.E."/>
            <person name="Grigoriev I.V."/>
            <person name="O'Malley M.A."/>
        </authorList>
    </citation>
    <scope>NUCLEOTIDE SEQUENCE [LARGE SCALE GENOMIC DNA]</scope>
    <source>
        <strain evidence="13 14">G1</strain>
    </source>
</reference>
<evidence type="ECO:0000256" key="5">
    <source>
        <dbReference type="ARBA" id="ARBA00022490"/>
    </source>
</evidence>
<comment type="subcellular location">
    <subcellularLocation>
        <location evidence="2">Cytoplasm</location>
    </subcellularLocation>
    <subcellularLocation>
        <location evidence="1">Endomembrane system</location>
        <topology evidence="1">Peripheral membrane protein</topology>
    </subcellularLocation>
</comment>
<dbReference type="Proteomes" id="UP000193920">
    <property type="component" value="Unassembled WGS sequence"/>
</dbReference>
<gene>
    <name evidence="13" type="ORF">LY90DRAFT_389289</name>
</gene>
<evidence type="ECO:0000256" key="10">
    <source>
        <dbReference type="SAM" id="Coils"/>
    </source>
</evidence>
<dbReference type="Gene3D" id="1.20.1270.60">
    <property type="entry name" value="Arfaptin homology (AH) domain/BAR domain"/>
    <property type="match status" value="1"/>
</dbReference>
<dbReference type="GO" id="GO:0005769">
    <property type="term" value="C:early endosome"/>
    <property type="evidence" value="ECO:0007669"/>
    <property type="project" value="TreeGrafter"/>
</dbReference>
<keyword evidence="5" id="KW-0963">Cytoplasm</keyword>
<dbReference type="GO" id="GO:0015031">
    <property type="term" value="P:protein transport"/>
    <property type="evidence" value="ECO:0007669"/>
    <property type="project" value="TreeGrafter"/>
</dbReference>
<dbReference type="SUPFAM" id="SSF103657">
    <property type="entry name" value="BAR/IMD domain-like"/>
    <property type="match status" value="1"/>
</dbReference>
<feature type="coiled-coil region" evidence="10">
    <location>
        <begin position="306"/>
        <end position="333"/>
    </location>
</feature>
<dbReference type="STRING" id="1754190.A0A1Y2AQ51"/>
<keyword evidence="14" id="KW-1185">Reference proteome</keyword>
<dbReference type="OrthoDB" id="205639at2759"/>
<dbReference type="SUPFAM" id="SSF64268">
    <property type="entry name" value="PX domain"/>
    <property type="match status" value="1"/>
</dbReference>
<evidence type="ECO:0000256" key="8">
    <source>
        <dbReference type="ARBA" id="ARBA00040748"/>
    </source>
</evidence>
<dbReference type="PANTHER" id="PTHR45949:SF2">
    <property type="entry name" value="SORTING NEXIN-4"/>
    <property type="match status" value="1"/>
</dbReference>
<feature type="region of interest" description="Disordered" evidence="11">
    <location>
        <begin position="1"/>
        <end position="26"/>
    </location>
</feature>
<dbReference type="SMART" id="SM00312">
    <property type="entry name" value="PX"/>
    <property type="match status" value="1"/>
</dbReference>
<dbReference type="GO" id="GO:0061709">
    <property type="term" value="P:reticulophagy"/>
    <property type="evidence" value="ECO:0007669"/>
    <property type="project" value="TreeGrafter"/>
</dbReference>
<name>A0A1Y2AQ51_9FUNG</name>
<accession>A0A1Y2AQ51</accession>